<sequence length="462" mass="51511">MVWRKSYMDLSLVPVSLLFFIIYHGWLWHKVRTQPRRTIIGMNSAGRRLWVRSIMKDSDKKNVLAVQTLRNAIMSSTLMATTCILLCSALAAVLSSTYSVKKPISDSIYGAHGELMVALKYVSLLLIFLFAFICYSLSVRFTSQVSFLINTTPLSADSLVIITPEYVSELMDKGFLLNTFGNRLFYAALPLLLWVFGPVLVFICSVVMVFVLYSLDVLCEGKGSGGDQEKGGDVFVVLYWDLTFVPLGIVISAVYHCWLMVMIKKRPQRTSIGVSNTGQSMWVAAMLKENDKKNVLAVQSLRNNLMGSSLVASSSFLICCGLLAFTSTISDKRELVLTNLNQVEVSHKSAILILAFMAVFFCQTLSITYLNQLALAINTLVLPETRITVEQLLMMLDKGILLSIIGNRLFFTAMPLVLWIYSPVLVFGSTCAVVAVLYITDIVPRKKAVDYENNENREVVAP</sequence>
<feature type="transmembrane region" description="Helical" evidence="1">
    <location>
        <begin position="78"/>
        <end position="98"/>
    </location>
</feature>
<dbReference type="PANTHER" id="PTHR31881:SF6">
    <property type="entry name" value="OS09G0494600 PROTEIN"/>
    <property type="match status" value="1"/>
</dbReference>
<accession>A0AAV7HAX0</accession>
<proteinExistence type="predicted"/>
<evidence type="ECO:0000313" key="3">
    <source>
        <dbReference type="Proteomes" id="UP000775213"/>
    </source>
</evidence>
<comment type="caution">
    <text evidence="2">The sequence shown here is derived from an EMBL/GenBank/DDBJ whole genome shotgun (WGS) entry which is preliminary data.</text>
</comment>
<feature type="transmembrane region" description="Helical" evidence="1">
    <location>
        <begin position="118"/>
        <end position="137"/>
    </location>
</feature>
<dbReference type="AlphaFoldDB" id="A0AAV7HAX0"/>
<organism evidence="2 3">
    <name type="scientific">Dendrobium chrysotoxum</name>
    <name type="common">Orchid</name>
    <dbReference type="NCBI Taxonomy" id="161865"/>
    <lineage>
        <taxon>Eukaryota</taxon>
        <taxon>Viridiplantae</taxon>
        <taxon>Streptophyta</taxon>
        <taxon>Embryophyta</taxon>
        <taxon>Tracheophyta</taxon>
        <taxon>Spermatophyta</taxon>
        <taxon>Magnoliopsida</taxon>
        <taxon>Liliopsida</taxon>
        <taxon>Asparagales</taxon>
        <taxon>Orchidaceae</taxon>
        <taxon>Epidendroideae</taxon>
        <taxon>Malaxideae</taxon>
        <taxon>Dendrobiinae</taxon>
        <taxon>Dendrobium</taxon>
    </lineage>
</organism>
<gene>
    <name evidence="2" type="ORF">IEQ34_006150</name>
</gene>
<dbReference type="PANTHER" id="PTHR31881">
    <property type="match status" value="1"/>
</dbReference>
<keyword evidence="3" id="KW-1185">Reference proteome</keyword>
<feature type="transmembrane region" description="Helical" evidence="1">
    <location>
        <begin position="6"/>
        <end position="28"/>
    </location>
</feature>
<evidence type="ECO:0000313" key="2">
    <source>
        <dbReference type="EMBL" id="KAH0466047.1"/>
    </source>
</evidence>
<evidence type="ECO:0000256" key="1">
    <source>
        <dbReference type="SAM" id="Phobius"/>
    </source>
</evidence>
<keyword evidence="1" id="KW-1133">Transmembrane helix</keyword>
<dbReference type="InterPro" id="IPR006747">
    <property type="entry name" value="DUF599"/>
</dbReference>
<keyword evidence="1" id="KW-0812">Transmembrane</keyword>
<feature type="transmembrane region" description="Helical" evidence="1">
    <location>
        <begin position="191"/>
        <end position="215"/>
    </location>
</feature>
<feature type="transmembrane region" description="Helical" evidence="1">
    <location>
        <begin position="310"/>
        <end position="330"/>
    </location>
</feature>
<dbReference type="Proteomes" id="UP000775213">
    <property type="component" value="Unassembled WGS sequence"/>
</dbReference>
<feature type="transmembrane region" description="Helical" evidence="1">
    <location>
        <begin position="235"/>
        <end position="261"/>
    </location>
</feature>
<keyword evidence="1" id="KW-0472">Membrane</keyword>
<reference evidence="2 3" key="1">
    <citation type="journal article" date="2021" name="Hortic Res">
        <title>Chromosome-scale assembly of the Dendrobium chrysotoxum genome enhances the understanding of orchid evolution.</title>
        <authorList>
            <person name="Zhang Y."/>
            <person name="Zhang G.Q."/>
            <person name="Zhang D."/>
            <person name="Liu X.D."/>
            <person name="Xu X.Y."/>
            <person name="Sun W.H."/>
            <person name="Yu X."/>
            <person name="Zhu X."/>
            <person name="Wang Z.W."/>
            <person name="Zhao X."/>
            <person name="Zhong W.Y."/>
            <person name="Chen H."/>
            <person name="Yin W.L."/>
            <person name="Huang T."/>
            <person name="Niu S.C."/>
            <person name="Liu Z.J."/>
        </authorList>
    </citation>
    <scope>NUCLEOTIDE SEQUENCE [LARGE SCALE GENOMIC DNA]</scope>
    <source>
        <strain evidence="2">Lindl</strain>
    </source>
</reference>
<feature type="transmembrane region" description="Helical" evidence="1">
    <location>
        <begin position="416"/>
        <end position="439"/>
    </location>
</feature>
<dbReference type="EMBL" id="JAGFBR010000006">
    <property type="protein sequence ID" value="KAH0466047.1"/>
    <property type="molecule type" value="Genomic_DNA"/>
</dbReference>
<feature type="transmembrane region" description="Helical" evidence="1">
    <location>
        <begin position="350"/>
        <end position="371"/>
    </location>
</feature>
<protein>
    <submittedName>
        <fullName evidence="2">Uncharacterized protein</fullName>
    </submittedName>
</protein>
<name>A0AAV7HAX0_DENCH</name>
<dbReference type="Pfam" id="PF04654">
    <property type="entry name" value="DUF599"/>
    <property type="match status" value="2"/>
</dbReference>